<feature type="compositionally biased region" description="Low complexity" evidence="1">
    <location>
        <begin position="94"/>
        <end position="103"/>
    </location>
</feature>
<feature type="chain" id="PRO_5011568787" description="DUF6759 domain-containing protein" evidence="2">
    <location>
        <begin position="19"/>
        <end position="215"/>
    </location>
</feature>
<name>A0A1G7H4S0_9FLAO</name>
<accession>A0A1G7H4S0</accession>
<keyword evidence="2" id="KW-0732">Signal</keyword>
<evidence type="ECO:0000313" key="5">
    <source>
        <dbReference type="Proteomes" id="UP000199203"/>
    </source>
</evidence>
<reference evidence="5" key="1">
    <citation type="submission" date="2016-10" db="EMBL/GenBank/DDBJ databases">
        <authorList>
            <person name="Varghese N."/>
            <person name="Submissions S."/>
        </authorList>
    </citation>
    <scope>NUCLEOTIDE SEQUENCE [LARGE SCALE GENOMIC DNA]</scope>
    <source>
        <strain evidence="5">DSM 19684</strain>
    </source>
</reference>
<feature type="region of interest" description="Disordered" evidence="1">
    <location>
        <begin position="81"/>
        <end position="121"/>
    </location>
</feature>
<feature type="compositionally biased region" description="Polar residues" evidence="1">
    <location>
        <begin position="111"/>
        <end position="121"/>
    </location>
</feature>
<evidence type="ECO:0000313" key="4">
    <source>
        <dbReference type="EMBL" id="SDE95365.1"/>
    </source>
</evidence>
<feature type="domain" description="DUF6759" evidence="3">
    <location>
        <begin position="120"/>
        <end position="210"/>
    </location>
</feature>
<sequence>MKKIFLLSFFLVSICMFSQVSVFEAKSTKDRGIVEKFIRDNPKHPAVPELKKRALTLRYLGTDQVAKPTITQMTEKKIEKTSKIGTTEDPNTPEPAKTTITKTETPEKAKGSNTKVEPSQQAKNTAALLTSLFNNNPNKKEAIVQIVNKSACNLVVKISGKKFYNLTVPSNGQNYILVDKGSYNLSTSICDAIYNQNKAITKDIIITLNSTKQSN</sequence>
<dbReference type="AlphaFoldDB" id="A0A1G7H4S0"/>
<dbReference type="RefSeq" id="WP_139166560.1">
    <property type="nucleotide sequence ID" value="NZ_FNBH01000001.1"/>
</dbReference>
<dbReference type="STRING" id="454006.SAMN05421825_0684"/>
<evidence type="ECO:0000259" key="3">
    <source>
        <dbReference type="Pfam" id="PF20545"/>
    </source>
</evidence>
<dbReference type="Proteomes" id="UP000199203">
    <property type="component" value="Unassembled WGS sequence"/>
</dbReference>
<dbReference type="OrthoDB" id="1250055at2"/>
<gene>
    <name evidence="4" type="ORF">SAMN05421825_0684</name>
</gene>
<evidence type="ECO:0000256" key="1">
    <source>
        <dbReference type="SAM" id="MobiDB-lite"/>
    </source>
</evidence>
<dbReference type="Pfam" id="PF20545">
    <property type="entry name" value="DUF6759"/>
    <property type="match status" value="1"/>
</dbReference>
<feature type="signal peptide" evidence="2">
    <location>
        <begin position="1"/>
        <end position="18"/>
    </location>
</feature>
<protein>
    <recommendedName>
        <fullName evidence="3">DUF6759 domain-containing protein</fullName>
    </recommendedName>
</protein>
<proteinExistence type="predicted"/>
<evidence type="ECO:0000256" key="2">
    <source>
        <dbReference type="SAM" id="SignalP"/>
    </source>
</evidence>
<dbReference type="EMBL" id="FNBH01000001">
    <property type="protein sequence ID" value="SDE95365.1"/>
    <property type="molecule type" value="Genomic_DNA"/>
</dbReference>
<keyword evidence="5" id="KW-1185">Reference proteome</keyword>
<dbReference type="InterPro" id="IPR046647">
    <property type="entry name" value="DUF6759"/>
</dbReference>
<organism evidence="4 5">
    <name type="scientific">Epilithonimonas hungarica</name>
    <dbReference type="NCBI Taxonomy" id="454006"/>
    <lineage>
        <taxon>Bacteria</taxon>
        <taxon>Pseudomonadati</taxon>
        <taxon>Bacteroidota</taxon>
        <taxon>Flavobacteriia</taxon>
        <taxon>Flavobacteriales</taxon>
        <taxon>Weeksellaceae</taxon>
        <taxon>Chryseobacterium group</taxon>
        <taxon>Epilithonimonas</taxon>
    </lineage>
</organism>